<evidence type="ECO:0000256" key="2">
    <source>
        <dbReference type="ARBA" id="ARBA00022729"/>
    </source>
</evidence>
<comment type="similarity">
    <text evidence="1">Belongs to the ice-binding protein family.</text>
</comment>
<gene>
    <name evidence="4" type="ORF">GZ085_02830</name>
</gene>
<dbReference type="PROSITE" id="PS51257">
    <property type="entry name" value="PROKAR_LIPOPROTEIN"/>
    <property type="match status" value="1"/>
</dbReference>
<feature type="chain" id="PRO_5028963976" evidence="3">
    <location>
        <begin position="26"/>
        <end position="117"/>
    </location>
</feature>
<dbReference type="EMBL" id="JAAFGW010000024">
    <property type="protein sequence ID" value="NDP47324.1"/>
    <property type="molecule type" value="Genomic_DNA"/>
</dbReference>
<proteinExistence type="inferred from homology"/>
<organism evidence="4 5">
    <name type="scientific">Sulfuriferula multivorans</name>
    <dbReference type="NCBI Taxonomy" id="1559896"/>
    <lineage>
        <taxon>Bacteria</taxon>
        <taxon>Pseudomonadati</taxon>
        <taxon>Pseudomonadota</taxon>
        <taxon>Betaproteobacteria</taxon>
        <taxon>Nitrosomonadales</taxon>
        <taxon>Sulfuricellaceae</taxon>
        <taxon>Sulfuriferula</taxon>
    </lineage>
</organism>
<keyword evidence="2 3" id="KW-0732">Signal</keyword>
<reference evidence="4 5" key="1">
    <citation type="submission" date="2019-09" db="EMBL/GenBank/DDBJ databases">
        <title>H2 Metabolism Revealed by Metagenomic Analysis in Subglacial Sediment of East Antarctica.</title>
        <authorList>
            <person name="Yang Z."/>
            <person name="Zhang Y."/>
            <person name="Lv Y."/>
            <person name="Yan W."/>
            <person name="Xiao X."/>
            <person name="Sun B."/>
            <person name="Ma H."/>
        </authorList>
    </citation>
    <scope>NUCLEOTIDE SEQUENCE [LARGE SCALE GENOMIC DNA]</scope>
    <source>
        <strain evidence="4">Bin2_2</strain>
    </source>
</reference>
<comment type="caution">
    <text evidence="4">The sequence shown here is derived from an EMBL/GenBank/DDBJ whole genome shotgun (WGS) entry which is preliminary data.</text>
</comment>
<name>A0A7C9NYW9_9PROT</name>
<evidence type="ECO:0000313" key="5">
    <source>
        <dbReference type="Proteomes" id="UP000483432"/>
    </source>
</evidence>
<accession>A0A7C9NYW9</accession>
<feature type="non-terminal residue" evidence="4">
    <location>
        <position position="117"/>
    </location>
</feature>
<dbReference type="AlphaFoldDB" id="A0A7C9NYW9"/>
<evidence type="ECO:0000256" key="1">
    <source>
        <dbReference type="ARBA" id="ARBA00005445"/>
    </source>
</evidence>
<protein>
    <submittedName>
        <fullName evidence="4">DUF3494 domain-containing protein</fullName>
    </submittedName>
</protein>
<dbReference type="Proteomes" id="UP000483432">
    <property type="component" value="Unassembled WGS sequence"/>
</dbReference>
<dbReference type="Pfam" id="PF11999">
    <property type="entry name" value="Ice_binding"/>
    <property type="match status" value="1"/>
</dbReference>
<evidence type="ECO:0000313" key="4">
    <source>
        <dbReference type="EMBL" id="NDP47324.1"/>
    </source>
</evidence>
<evidence type="ECO:0000256" key="3">
    <source>
        <dbReference type="SAM" id="SignalP"/>
    </source>
</evidence>
<dbReference type="InterPro" id="IPR021884">
    <property type="entry name" value="Ice-bd_prot"/>
</dbReference>
<sequence>MNAMKLKSAIPLFVALACGASPALAVPFLGTAQSFAVLGASTVTNTGSTTIWGDLGLYPGTSYTGGGSVTQTGTVHLTDGVAQQAQLDALTAYNILAGQSVTLNLSSVDLGFYNSLN</sequence>
<feature type="signal peptide" evidence="3">
    <location>
        <begin position="1"/>
        <end position="25"/>
    </location>
</feature>